<feature type="region of interest" description="Disordered" evidence="2">
    <location>
        <begin position="359"/>
        <end position="380"/>
    </location>
</feature>
<dbReference type="AlphaFoldDB" id="A0A263D533"/>
<dbReference type="PANTHER" id="PTHR34218:SF4">
    <property type="entry name" value="ACYL-HOMOSERINE LACTONE ACYLASE QUIP"/>
    <property type="match status" value="1"/>
</dbReference>
<dbReference type="InterPro" id="IPR023343">
    <property type="entry name" value="Penicillin_amidase_dom1"/>
</dbReference>
<keyword evidence="3" id="KW-0732">Signal</keyword>
<feature type="chain" id="PRO_5012808501" evidence="3">
    <location>
        <begin position="29"/>
        <end position="953"/>
    </location>
</feature>
<dbReference type="PANTHER" id="PTHR34218">
    <property type="entry name" value="PEPTIDASE S45 PENICILLIN AMIDASE"/>
    <property type="match status" value="1"/>
</dbReference>
<gene>
    <name evidence="4" type="ORF">CFN78_13140</name>
</gene>
<evidence type="ECO:0000256" key="3">
    <source>
        <dbReference type="SAM" id="SignalP"/>
    </source>
</evidence>
<comment type="similarity">
    <text evidence="1">Belongs to the peptidase S45 family.</text>
</comment>
<name>A0A263D533_9PSEU</name>
<dbReference type="Gene3D" id="1.10.1400.10">
    <property type="match status" value="1"/>
</dbReference>
<dbReference type="InterPro" id="IPR029055">
    <property type="entry name" value="Ntn_hydrolases_N"/>
</dbReference>
<organism evidence="4 5">
    <name type="scientific">Amycolatopsis antarctica</name>
    <dbReference type="NCBI Taxonomy" id="1854586"/>
    <lineage>
        <taxon>Bacteria</taxon>
        <taxon>Bacillati</taxon>
        <taxon>Actinomycetota</taxon>
        <taxon>Actinomycetes</taxon>
        <taxon>Pseudonocardiales</taxon>
        <taxon>Pseudonocardiaceae</taxon>
        <taxon>Amycolatopsis</taxon>
    </lineage>
</organism>
<keyword evidence="5" id="KW-1185">Reference proteome</keyword>
<dbReference type="Proteomes" id="UP000242444">
    <property type="component" value="Unassembled WGS sequence"/>
</dbReference>
<dbReference type="EMBL" id="NKYE01000007">
    <property type="protein sequence ID" value="OZM72586.1"/>
    <property type="molecule type" value="Genomic_DNA"/>
</dbReference>
<dbReference type="InParanoid" id="A0A263D533"/>
<evidence type="ECO:0000256" key="2">
    <source>
        <dbReference type="SAM" id="MobiDB-lite"/>
    </source>
</evidence>
<evidence type="ECO:0000313" key="5">
    <source>
        <dbReference type="Proteomes" id="UP000242444"/>
    </source>
</evidence>
<dbReference type="SUPFAM" id="SSF56235">
    <property type="entry name" value="N-terminal nucleophile aminohydrolases (Ntn hydrolases)"/>
    <property type="match status" value="1"/>
</dbReference>
<dbReference type="Gene3D" id="1.10.439.10">
    <property type="entry name" value="Penicillin Amidohydrolase, domain 1"/>
    <property type="match status" value="1"/>
</dbReference>
<dbReference type="GO" id="GO:0016811">
    <property type="term" value="F:hydrolase activity, acting on carbon-nitrogen (but not peptide) bonds, in linear amides"/>
    <property type="evidence" value="ECO:0007669"/>
    <property type="project" value="InterPro"/>
</dbReference>
<evidence type="ECO:0000256" key="1">
    <source>
        <dbReference type="ARBA" id="ARBA00006586"/>
    </source>
</evidence>
<dbReference type="OrthoDB" id="5240333at2"/>
<dbReference type="RefSeq" id="WP_094863063.1">
    <property type="nucleotide sequence ID" value="NZ_NKYE01000007.1"/>
</dbReference>
<accession>A0A263D533</accession>
<dbReference type="GO" id="GO:0017000">
    <property type="term" value="P:antibiotic biosynthetic process"/>
    <property type="evidence" value="ECO:0007669"/>
    <property type="project" value="InterPro"/>
</dbReference>
<evidence type="ECO:0000313" key="4">
    <source>
        <dbReference type="EMBL" id="OZM72586.1"/>
    </source>
</evidence>
<protein>
    <submittedName>
        <fullName evidence="4">Penicillin acylase</fullName>
    </submittedName>
</protein>
<proteinExistence type="inferred from homology"/>
<dbReference type="Pfam" id="PF01804">
    <property type="entry name" value="Penicil_amidase"/>
    <property type="match status" value="1"/>
</dbReference>
<reference evidence="4 5" key="1">
    <citation type="submission" date="2017-07" db="EMBL/GenBank/DDBJ databases">
        <title>Amycolatopsis antarcticus sp. nov., isolated from the surface of an Antarcticus brown macroalga.</title>
        <authorList>
            <person name="Wang J."/>
            <person name="Leiva S."/>
            <person name="Huang J."/>
            <person name="Huang Y."/>
        </authorList>
    </citation>
    <scope>NUCLEOTIDE SEQUENCE [LARGE SCALE GENOMIC DNA]</scope>
    <source>
        <strain evidence="4 5">AU-G6</strain>
    </source>
</reference>
<feature type="signal peptide" evidence="3">
    <location>
        <begin position="1"/>
        <end position="28"/>
    </location>
</feature>
<dbReference type="Gene3D" id="3.60.20.10">
    <property type="entry name" value="Glutamine Phosphoribosylpyrophosphate, subunit 1, domain 1"/>
    <property type="match status" value="2"/>
</dbReference>
<dbReference type="InterPro" id="IPR002692">
    <property type="entry name" value="S45"/>
</dbReference>
<sequence length="953" mass="101286">MRRRLGTLMAVGAIAAGTVVAVQGPAVAAPAVPAPPTDYCGTQCADILPPGQNGNATLAGILAHKTLGTRPAHSADQLGKYADLGDGYRGLTTDTIGQFFNDASFGVPDEAVESTEQPREDVTITRDKATGVPHIAGTTREGTEFGAGYAAAQDRLWLMDVLRHVGRGQLTPFAGGAEGNRELEQSFFATAPYTEEELQQQIDSAVAGSGDRGQQALADVTAYVEGINAYIAKSDSGRYFPGEYVLTGHKDAITNSGEIEPFKLTDLVVLAAVVGAQFGAGGGDEVQAAVAKLAIQEQYGLAEGEKVWQALRSENDPEHVNTLHDGQSFPYAQTPADPQGTAMPDAGSVVPQQLVFDPTGSAADGQQAPAVTPAGNATNPDGTPNLDAARGMFDDGVLPGDMLSGAHGMSNALAVSGEHTESGNPVAVWGPQTGYFAPQLLMLQELQGPGISARGASFAGLSFYVLLGRGQDYSWSATTSAQDITDTYALELCDPNGGTPTVESNAYLSGGQCVPMETVERKNAWKPTVADGTPEGSYTLRSFRTEYGPVTSRGTVGGAPVAYAALRSSYLHEVDSIIGFQQFNDPDVIKSAQDFQRAASDINYTFNWLYADADDTAYFNSGDNPVRDPAVDPSMPIRAHAGFDWQGWDPAGNKAQYTPFEQHPNSVNQDYYVSWNNGQAEDYASAGLERGAVHRGDLLDARVKGLIDSGTKVNRVNLTQAMAEAGLADLRTERVLPLLIRVLESSPVDDPKTAEALRLLKEWQADGGLRQQTEPGSKAYRHAEAIKIMDAWWPLLVDGSFTPSMGDAAFEAMTNVLQINQSPSGFQNDTPGEHLGQPHQGSAYQFGWWGYLHKDLRSLLGDEVRAPMGTPYCGSGDLGACRQVLAGSLNAAVDQPIAQVYPGDDTCEAGDQWCADALVHRALGGITQDEVSTQNRPTFQQVAEFPSRRPATR</sequence>
<dbReference type="InterPro" id="IPR043147">
    <property type="entry name" value="Penicillin_amidase_A-knob"/>
</dbReference>
<comment type="caution">
    <text evidence="4">The sequence shown here is derived from an EMBL/GenBank/DDBJ whole genome shotgun (WGS) entry which is preliminary data.</text>
</comment>